<evidence type="ECO:0000313" key="2">
    <source>
        <dbReference type="EMBL" id="THV34687.1"/>
    </source>
</evidence>
<dbReference type="InterPro" id="IPR010982">
    <property type="entry name" value="Lambda_DNA-bd_dom_sf"/>
</dbReference>
<dbReference type="PANTHER" id="PTHR35010:SF2">
    <property type="entry name" value="BLL4672 PROTEIN"/>
    <property type="match status" value="1"/>
</dbReference>
<keyword evidence="3" id="KW-1185">Reference proteome</keyword>
<dbReference type="OrthoDB" id="4336585at2"/>
<reference evidence="3" key="1">
    <citation type="submission" date="2019-04" db="EMBL/GenBank/DDBJ databases">
        <title>Nocardioides xinjiangensis sp. nov.</title>
        <authorList>
            <person name="Liu S."/>
        </authorList>
    </citation>
    <scope>NUCLEOTIDE SEQUENCE [LARGE SCALE GENOMIC DNA]</scope>
    <source>
        <strain evidence="3">18</strain>
    </source>
</reference>
<protein>
    <submittedName>
        <fullName evidence="2">Helix-turn-helix transcriptional regulator</fullName>
    </submittedName>
</protein>
<dbReference type="CDD" id="cd00093">
    <property type="entry name" value="HTH_XRE"/>
    <property type="match status" value="1"/>
</dbReference>
<dbReference type="SMART" id="SM00530">
    <property type="entry name" value="HTH_XRE"/>
    <property type="match status" value="1"/>
</dbReference>
<dbReference type="PROSITE" id="PS50943">
    <property type="entry name" value="HTH_CROC1"/>
    <property type="match status" value="1"/>
</dbReference>
<dbReference type="Gene3D" id="1.10.260.40">
    <property type="entry name" value="lambda repressor-like DNA-binding domains"/>
    <property type="match status" value="1"/>
</dbReference>
<evidence type="ECO:0000259" key="1">
    <source>
        <dbReference type="PROSITE" id="PS50943"/>
    </source>
</evidence>
<organism evidence="2 3">
    <name type="scientific">Glycomyces buryatensis</name>
    <dbReference type="NCBI Taxonomy" id="2570927"/>
    <lineage>
        <taxon>Bacteria</taxon>
        <taxon>Bacillati</taxon>
        <taxon>Actinomycetota</taxon>
        <taxon>Actinomycetes</taxon>
        <taxon>Glycomycetales</taxon>
        <taxon>Glycomycetaceae</taxon>
        <taxon>Glycomyces</taxon>
    </lineage>
</organism>
<accession>A0A4S8PTF9</accession>
<dbReference type="InterPro" id="IPR001387">
    <property type="entry name" value="Cro/C1-type_HTH"/>
</dbReference>
<proteinExistence type="predicted"/>
<dbReference type="EMBL" id="STGY01000077">
    <property type="protein sequence ID" value="THV34687.1"/>
    <property type="molecule type" value="Genomic_DNA"/>
</dbReference>
<dbReference type="PANTHER" id="PTHR35010">
    <property type="entry name" value="BLL4672 PROTEIN-RELATED"/>
    <property type="match status" value="1"/>
</dbReference>
<dbReference type="SUPFAM" id="SSF47413">
    <property type="entry name" value="lambda repressor-like DNA-binding domains"/>
    <property type="match status" value="1"/>
</dbReference>
<name>A0A4S8PTF9_9ACTN</name>
<sequence>MDYRTELREFLKSRRARLRPGDVGLHDHGRARRVAGLRREELAQLASVSIAHYTRLEQGRGDQVSDEVLDSIGAALRLDADELAYFHSIARRPRPCADSGEHAEEVPTGLRFLLESLPITPALLVGPHTQIVGWNDLAVAVFGDFPALPPEHRTLSHLLFAESGTRELYGEGWERAARDHVAHLRFLYGRYSGDVAITAHIEALRVLSADFARMWAEHPVAQLRTRSYVLHHPVVGELTLHGERISLPDRPSCYGMDLFAAEPGSVSEQALRKLGDQ</sequence>
<evidence type="ECO:0000313" key="3">
    <source>
        <dbReference type="Proteomes" id="UP000308760"/>
    </source>
</evidence>
<dbReference type="AlphaFoldDB" id="A0A4S8PTF9"/>
<dbReference type="Gene3D" id="3.30.450.180">
    <property type="match status" value="1"/>
</dbReference>
<dbReference type="Pfam" id="PF17765">
    <property type="entry name" value="MLTR_LBD"/>
    <property type="match status" value="1"/>
</dbReference>
<dbReference type="Pfam" id="PF13560">
    <property type="entry name" value="HTH_31"/>
    <property type="match status" value="1"/>
</dbReference>
<dbReference type="RefSeq" id="WP_136537069.1">
    <property type="nucleotide sequence ID" value="NZ_STGY01000077.1"/>
</dbReference>
<reference evidence="2 3" key="2">
    <citation type="submission" date="2019-05" db="EMBL/GenBank/DDBJ databases">
        <title>Glycomyces buryatensis sp. nov.</title>
        <authorList>
            <person name="Nikitina E."/>
        </authorList>
    </citation>
    <scope>NUCLEOTIDE SEQUENCE [LARGE SCALE GENOMIC DNA]</scope>
    <source>
        <strain evidence="2 3">18</strain>
    </source>
</reference>
<comment type="caution">
    <text evidence="2">The sequence shown here is derived from an EMBL/GenBank/DDBJ whole genome shotgun (WGS) entry which is preliminary data.</text>
</comment>
<dbReference type="GO" id="GO:0003677">
    <property type="term" value="F:DNA binding"/>
    <property type="evidence" value="ECO:0007669"/>
    <property type="project" value="InterPro"/>
</dbReference>
<dbReference type="Proteomes" id="UP000308760">
    <property type="component" value="Unassembled WGS sequence"/>
</dbReference>
<gene>
    <name evidence="2" type="ORF">FAB82_23855</name>
</gene>
<feature type="domain" description="HTH cro/C1-type" evidence="1">
    <location>
        <begin position="30"/>
        <end position="83"/>
    </location>
</feature>
<dbReference type="InterPro" id="IPR041413">
    <property type="entry name" value="MLTR_LBD"/>
</dbReference>